<comment type="function">
    <text evidence="2">Pyridoxal 5'-phosphate (PLP)-binding protein, which is involved in PLP homeostasis.</text>
</comment>
<dbReference type="InterPro" id="IPR001608">
    <property type="entry name" value="Ala_racemase_N"/>
</dbReference>
<dbReference type="CDD" id="cd00635">
    <property type="entry name" value="PLPDE_III_YBL036c_like"/>
    <property type="match status" value="1"/>
</dbReference>
<evidence type="ECO:0000256" key="4">
    <source>
        <dbReference type="RuleBase" id="RU004514"/>
    </source>
</evidence>
<comment type="cofactor">
    <cofactor evidence="3">
        <name>pyridoxal 5'-phosphate</name>
        <dbReference type="ChEBI" id="CHEBI:597326"/>
    </cofactor>
</comment>
<accession>A0A6B1DX65</accession>
<comment type="caution">
    <text evidence="6">The sequence shown here is derived from an EMBL/GenBank/DDBJ whole genome shotgun (WGS) entry which is preliminary data.</text>
</comment>
<dbReference type="InterPro" id="IPR011078">
    <property type="entry name" value="PyrdxlP_homeostasis"/>
</dbReference>
<evidence type="ECO:0000313" key="6">
    <source>
        <dbReference type="EMBL" id="MYD90954.1"/>
    </source>
</evidence>
<dbReference type="HAMAP" id="MF_02087">
    <property type="entry name" value="PLP_homeostasis"/>
    <property type="match status" value="1"/>
</dbReference>
<dbReference type="EMBL" id="VXPY01000084">
    <property type="protein sequence ID" value="MYD90954.1"/>
    <property type="molecule type" value="Genomic_DNA"/>
</dbReference>
<dbReference type="InterPro" id="IPR029066">
    <property type="entry name" value="PLP-binding_barrel"/>
</dbReference>
<name>A0A6B1DX65_9CHLR</name>
<proteinExistence type="inferred from homology"/>
<evidence type="ECO:0000259" key="5">
    <source>
        <dbReference type="Pfam" id="PF01168"/>
    </source>
</evidence>
<dbReference type="PIRSF" id="PIRSF004848">
    <property type="entry name" value="YBL036c_PLPDEIII"/>
    <property type="match status" value="1"/>
</dbReference>
<evidence type="ECO:0000256" key="2">
    <source>
        <dbReference type="HAMAP-Rule" id="MF_02087"/>
    </source>
</evidence>
<sequence length="238" mass="26036">MNSGQRRGHLQSRVDAVRERLARAAEASGRHAEDVTLVAASKTQPDAMIAAAFDCGVRHFGENRPEELARRHRVPELAKRPIHWHLIGPLQSRKLKLLPPNLALIQSVDRLKTARLLANTGLRTETPVPILLQVNPAGEASKQGVKLDAALPMAETISQMEGLTPRGLMAMTPLDANETELRALFAAVRAELRRIQTSLAVPGWTELSMGMSQDFELAVREGATIVRIGTSLFGPRTD</sequence>
<dbReference type="PANTHER" id="PTHR10146:SF14">
    <property type="entry name" value="PYRIDOXAL PHOSPHATE HOMEOSTASIS PROTEIN"/>
    <property type="match status" value="1"/>
</dbReference>
<feature type="modified residue" description="N6-(pyridoxal phosphate)lysine" evidence="2 3">
    <location>
        <position position="42"/>
    </location>
</feature>
<dbReference type="AlphaFoldDB" id="A0A6B1DX65"/>
<keyword evidence="1 2" id="KW-0663">Pyridoxal phosphate</keyword>
<dbReference type="Gene3D" id="3.20.20.10">
    <property type="entry name" value="Alanine racemase"/>
    <property type="match status" value="1"/>
</dbReference>
<organism evidence="6">
    <name type="scientific">Caldilineaceae bacterium SB0662_bin_9</name>
    <dbReference type="NCBI Taxonomy" id="2605258"/>
    <lineage>
        <taxon>Bacteria</taxon>
        <taxon>Bacillati</taxon>
        <taxon>Chloroflexota</taxon>
        <taxon>Caldilineae</taxon>
        <taxon>Caldilineales</taxon>
        <taxon>Caldilineaceae</taxon>
    </lineage>
</organism>
<comment type="similarity">
    <text evidence="2 4">Belongs to the pyridoxal phosphate-binding protein YggS/PROSC family.</text>
</comment>
<dbReference type="Pfam" id="PF01168">
    <property type="entry name" value="Ala_racemase_N"/>
    <property type="match status" value="1"/>
</dbReference>
<gene>
    <name evidence="6" type="ORF">F4Y08_11580</name>
</gene>
<reference evidence="6" key="1">
    <citation type="submission" date="2019-09" db="EMBL/GenBank/DDBJ databases">
        <title>Characterisation of the sponge microbiome using genome-centric metagenomics.</title>
        <authorList>
            <person name="Engelberts J.P."/>
            <person name="Robbins S.J."/>
            <person name="De Goeij J.M."/>
            <person name="Aranda M."/>
            <person name="Bell S.C."/>
            <person name="Webster N.S."/>
        </authorList>
    </citation>
    <scope>NUCLEOTIDE SEQUENCE</scope>
    <source>
        <strain evidence="6">SB0662_bin_9</strain>
    </source>
</reference>
<dbReference type="SUPFAM" id="SSF51419">
    <property type="entry name" value="PLP-binding barrel"/>
    <property type="match status" value="1"/>
</dbReference>
<dbReference type="GO" id="GO:0030170">
    <property type="term" value="F:pyridoxal phosphate binding"/>
    <property type="evidence" value="ECO:0007669"/>
    <property type="project" value="UniProtKB-UniRule"/>
</dbReference>
<evidence type="ECO:0000256" key="1">
    <source>
        <dbReference type="ARBA" id="ARBA00022898"/>
    </source>
</evidence>
<evidence type="ECO:0000256" key="3">
    <source>
        <dbReference type="PIRSR" id="PIRSR004848-1"/>
    </source>
</evidence>
<dbReference type="PANTHER" id="PTHR10146">
    <property type="entry name" value="PROLINE SYNTHETASE CO-TRANSCRIBED BACTERIAL HOMOLOG PROTEIN"/>
    <property type="match status" value="1"/>
</dbReference>
<dbReference type="NCBIfam" id="TIGR00044">
    <property type="entry name" value="YggS family pyridoxal phosphate-dependent enzyme"/>
    <property type="match status" value="1"/>
</dbReference>
<feature type="domain" description="Alanine racemase N-terminal" evidence="5">
    <location>
        <begin position="15"/>
        <end position="235"/>
    </location>
</feature>
<protein>
    <recommendedName>
        <fullName evidence="2">Pyridoxal phosphate homeostasis protein</fullName>
        <shortName evidence="2">PLP homeostasis protein</shortName>
    </recommendedName>
</protein>